<feature type="transmembrane region" description="Helical" evidence="6">
    <location>
        <begin position="54"/>
        <end position="74"/>
    </location>
</feature>
<evidence type="ECO:0000256" key="4">
    <source>
        <dbReference type="ARBA" id="ARBA00022989"/>
    </source>
</evidence>
<dbReference type="PANTHER" id="PTHR30250:SF11">
    <property type="entry name" value="O-ANTIGEN TRANSPORTER-RELATED"/>
    <property type="match status" value="1"/>
</dbReference>
<keyword evidence="2" id="KW-1003">Cell membrane</keyword>
<dbReference type="InterPro" id="IPR050833">
    <property type="entry name" value="Poly_Biosynth_Transport"/>
</dbReference>
<feature type="transmembrane region" description="Helical" evidence="6">
    <location>
        <begin position="382"/>
        <end position="401"/>
    </location>
</feature>
<gene>
    <name evidence="7" type="ORF">TRIP_D120004</name>
</gene>
<keyword evidence="5 6" id="KW-0472">Membrane</keyword>
<dbReference type="PANTHER" id="PTHR30250">
    <property type="entry name" value="PST FAMILY PREDICTED COLANIC ACID TRANSPORTER"/>
    <property type="match status" value="1"/>
</dbReference>
<accession>A0A653A5H1</accession>
<feature type="transmembrane region" description="Helical" evidence="6">
    <location>
        <begin position="358"/>
        <end position="376"/>
    </location>
</feature>
<evidence type="ECO:0008006" key="8">
    <source>
        <dbReference type="Google" id="ProtNLM"/>
    </source>
</evidence>
<evidence type="ECO:0000256" key="5">
    <source>
        <dbReference type="ARBA" id="ARBA00023136"/>
    </source>
</evidence>
<feature type="transmembrane region" description="Helical" evidence="6">
    <location>
        <begin position="95"/>
        <end position="115"/>
    </location>
</feature>
<keyword evidence="4 6" id="KW-1133">Transmembrane helix</keyword>
<dbReference type="EMBL" id="UPXZ01000004">
    <property type="protein sequence ID" value="VBB43281.1"/>
    <property type="molecule type" value="Genomic_DNA"/>
</dbReference>
<feature type="transmembrane region" description="Helical" evidence="6">
    <location>
        <begin position="248"/>
        <end position="275"/>
    </location>
</feature>
<evidence type="ECO:0000313" key="7">
    <source>
        <dbReference type="EMBL" id="VBB43281.1"/>
    </source>
</evidence>
<proteinExistence type="predicted"/>
<reference evidence="7" key="1">
    <citation type="submission" date="2018-07" db="EMBL/GenBank/DDBJ databases">
        <authorList>
            <consortium name="Genoscope - CEA"/>
            <person name="William W."/>
        </authorList>
    </citation>
    <scope>NUCLEOTIDE SEQUENCE</scope>
    <source>
        <strain evidence="7">IK1</strain>
    </source>
</reference>
<name>A0A653A5H1_9BACT</name>
<evidence type="ECO:0000256" key="6">
    <source>
        <dbReference type="SAM" id="Phobius"/>
    </source>
</evidence>
<dbReference type="GO" id="GO:0005886">
    <property type="term" value="C:plasma membrane"/>
    <property type="evidence" value="ECO:0007669"/>
    <property type="project" value="UniProtKB-SubCell"/>
</dbReference>
<evidence type="ECO:0000256" key="2">
    <source>
        <dbReference type="ARBA" id="ARBA00022475"/>
    </source>
</evidence>
<dbReference type="AlphaFoldDB" id="A0A653A5H1"/>
<organism evidence="7">
    <name type="scientific">uncultured Paludibacter sp</name>
    <dbReference type="NCBI Taxonomy" id="497635"/>
    <lineage>
        <taxon>Bacteria</taxon>
        <taxon>Pseudomonadati</taxon>
        <taxon>Bacteroidota</taxon>
        <taxon>Bacteroidia</taxon>
        <taxon>Bacteroidales</taxon>
        <taxon>Paludibacteraceae</taxon>
        <taxon>Paludibacter</taxon>
        <taxon>environmental samples</taxon>
    </lineage>
</organism>
<feature type="transmembrane region" description="Helical" evidence="6">
    <location>
        <begin position="121"/>
        <end position="141"/>
    </location>
</feature>
<feature type="transmembrane region" description="Helical" evidence="6">
    <location>
        <begin position="153"/>
        <end position="173"/>
    </location>
</feature>
<feature type="transmembrane region" description="Helical" evidence="6">
    <location>
        <begin position="287"/>
        <end position="311"/>
    </location>
</feature>
<feature type="transmembrane region" description="Helical" evidence="6">
    <location>
        <begin position="21"/>
        <end position="42"/>
    </location>
</feature>
<feature type="transmembrane region" description="Helical" evidence="6">
    <location>
        <begin position="323"/>
        <end position="346"/>
    </location>
</feature>
<feature type="transmembrane region" description="Helical" evidence="6">
    <location>
        <begin position="179"/>
        <end position="196"/>
    </location>
</feature>
<comment type="subcellular location">
    <subcellularLocation>
        <location evidence="1">Cell membrane</location>
        <topology evidence="1">Multi-pass membrane protein</topology>
    </subcellularLocation>
</comment>
<evidence type="ECO:0000256" key="1">
    <source>
        <dbReference type="ARBA" id="ARBA00004651"/>
    </source>
</evidence>
<keyword evidence="3 6" id="KW-0812">Transmembrane</keyword>
<protein>
    <recommendedName>
        <fullName evidence="8">Polysaccharide biosynthesis protein</fullName>
    </recommendedName>
</protein>
<evidence type="ECO:0000256" key="3">
    <source>
        <dbReference type="ARBA" id="ARBA00022692"/>
    </source>
</evidence>
<sequence>MEFLKKINNKKTKIKNVSQDILLNVVANMIPVIILQFLIQPIVANKLGAERNGLFITIIALLRFTVVITGSSLNNTRLLLDKMYKNNNFVGDFNLYLLVLSVVNIFIVAVGLILYGKSISAIEIFIICILSLLWMIKDYLIVEYRIILNYKKILINNLLLSLGLVLGLLVFIYLPYWHVIFIVGYLISFLHVFWTTKLIKEPFVKTSMFAILNKTILVIIFANFLAMLSANFDRLVLYPLVGGTLVSIYYSASAMGKMMTLLSSPLSSVFLSYVVKYELLPMKWFNYIVGISIFLGIILYIIFILVSPILLNVLYPKWSNESIRYVPIVTAIAIFELVVTVINPIVMRFCKINYQIKIQLLFLLSYMVLGLSLLKVFGMIGFAYGVLIATFIKVLYVYFNARSVLLKINNRG</sequence>
<feature type="transmembrane region" description="Helical" evidence="6">
    <location>
        <begin position="208"/>
        <end position="228"/>
    </location>
</feature>